<dbReference type="Pfam" id="PF13411">
    <property type="entry name" value="MerR_1"/>
    <property type="match status" value="1"/>
</dbReference>
<dbReference type="RefSeq" id="WP_070247690.1">
    <property type="nucleotide sequence ID" value="NZ_LROM01000077.1"/>
</dbReference>
<dbReference type="InterPro" id="IPR000551">
    <property type="entry name" value="MerR-type_HTH_dom"/>
</dbReference>
<gene>
    <name evidence="6" type="primary">ycgE_2</name>
    <name evidence="6" type="ORF">DUPY_19930</name>
</gene>
<dbReference type="SMART" id="SM00422">
    <property type="entry name" value="HTH_MERR"/>
    <property type="match status" value="1"/>
</dbReference>
<comment type="caution">
    <text evidence="6">The sequence shown here is derived from an EMBL/GenBank/DDBJ whole genome shotgun (WGS) entry which is preliminary data.</text>
</comment>
<evidence type="ECO:0000313" key="6">
    <source>
        <dbReference type="EMBL" id="OFA02109.1"/>
    </source>
</evidence>
<dbReference type="PATRIC" id="fig|762836.4.peg.2069"/>
<keyword evidence="7" id="KW-1185">Reference proteome</keyword>
<evidence type="ECO:0000256" key="4">
    <source>
        <dbReference type="ARBA" id="ARBA00023163"/>
    </source>
</evidence>
<dbReference type="PANTHER" id="PTHR30204">
    <property type="entry name" value="REDOX-CYCLING DRUG-SENSING TRANSCRIPTIONAL ACTIVATOR SOXR"/>
    <property type="match status" value="1"/>
</dbReference>
<dbReference type="PANTHER" id="PTHR30204:SF69">
    <property type="entry name" value="MERR-FAMILY TRANSCRIPTIONAL REGULATOR"/>
    <property type="match status" value="1"/>
</dbReference>
<dbReference type="SUPFAM" id="SSF46955">
    <property type="entry name" value="Putative DNA-binding domain"/>
    <property type="match status" value="1"/>
</dbReference>
<evidence type="ECO:0000256" key="2">
    <source>
        <dbReference type="ARBA" id="ARBA00023015"/>
    </source>
</evidence>
<dbReference type="EMBL" id="LROM01000077">
    <property type="protein sequence ID" value="OFA02109.1"/>
    <property type="molecule type" value="Genomic_DNA"/>
</dbReference>
<reference evidence="7" key="1">
    <citation type="journal article" date="2016" name="Front. Microbiol.">
        <title>Molecular Keys to the Janthinobacterium and Duganella spp. Interaction with the Plant Pathogen Fusarium graminearum.</title>
        <authorList>
            <person name="Haack F.S."/>
            <person name="Poehlein A."/>
            <person name="Kroger C."/>
            <person name="Voigt C.A."/>
            <person name="Piepenbring M."/>
            <person name="Bode H.B."/>
            <person name="Daniel R."/>
            <person name="Schafer W."/>
            <person name="Streit W.R."/>
        </authorList>
    </citation>
    <scope>NUCLEOTIDE SEQUENCE [LARGE SCALE GENOMIC DNA]</scope>
    <source>
        <strain evidence="7">T54</strain>
    </source>
</reference>
<dbReference type="PROSITE" id="PS50937">
    <property type="entry name" value="HTH_MERR_2"/>
    <property type="match status" value="1"/>
</dbReference>
<evidence type="ECO:0000259" key="5">
    <source>
        <dbReference type="PROSITE" id="PS50937"/>
    </source>
</evidence>
<keyword evidence="3" id="KW-0238">DNA-binding</keyword>
<evidence type="ECO:0000313" key="7">
    <source>
        <dbReference type="Proteomes" id="UP000175989"/>
    </source>
</evidence>
<dbReference type="Gene3D" id="1.10.1660.10">
    <property type="match status" value="1"/>
</dbReference>
<dbReference type="GO" id="GO:0003700">
    <property type="term" value="F:DNA-binding transcription factor activity"/>
    <property type="evidence" value="ECO:0007669"/>
    <property type="project" value="InterPro"/>
</dbReference>
<name>A0A1E7WRA5_9BURK</name>
<organism evidence="6 7">
    <name type="scientific">Duganella phyllosphaerae</name>
    <dbReference type="NCBI Taxonomy" id="762836"/>
    <lineage>
        <taxon>Bacteria</taxon>
        <taxon>Pseudomonadati</taxon>
        <taxon>Pseudomonadota</taxon>
        <taxon>Betaproteobacteria</taxon>
        <taxon>Burkholderiales</taxon>
        <taxon>Oxalobacteraceae</taxon>
        <taxon>Telluria group</taxon>
        <taxon>Duganella</taxon>
    </lineage>
</organism>
<protein>
    <submittedName>
        <fullName evidence="6">HTH-type transcriptional repressor YcgE</fullName>
    </submittedName>
</protein>
<proteinExistence type="predicted"/>
<keyword evidence="1" id="KW-0678">Repressor</keyword>
<feature type="domain" description="HTH merR-type" evidence="5">
    <location>
        <begin position="14"/>
        <end position="83"/>
    </location>
</feature>
<dbReference type="AlphaFoldDB" id="A0A1E7WRA5"/>
<dbReference type="OrthoDB" id="9800334at2"/>
<accession>A0A1E7WRA5</accession>
<dbReference type="InterPro" id="IPR047057">
    <property type="entry name" value="MerR_fam"/>
</dbReference>
<sequence length="317" mass="33767">MADSDDNSTSTGAGYRSGVAARLAGLPVETLRVWERRYGVSDAGRSPRGQRLYSSEQVRRLGLLKRAVDQGHAISTVARLDTDELLALTGVAPPAENEPRLLRLAVAGGALTRQLAAVRTAPVLDIVASCQHLEQAPQALAGAAADLLLIEASEMNADALPLVMATRAALQVRAVVVLYRFCDSATVRRLREQDCLVARAPSDAAEVALLCATAFAGGGRPPAPPVTPAEPRRLTDQQLADLAAISTTIECECPRHLADILLMLTSFERYSAQCVSRNAADAALHQDLARSAGHARMLMEQALERLAYAEGLPLPPR</sequence>
<evidence type="ECO:0000256" key="3">
    <source>
        <dbReference type="ARBA" id="ARBA00023125"/>
    </source>
</evidence>
<keyword evidence="2" id="KW-0805">Transcription regulation</keyword>
<dbReference type="Proteomes" id="UP000175989">
    <property type="component" value="Unassembled WGS sequence"/>
</dbReference>
<dbReference type="GO" id="GO:0003677">
    <property type="term" value="F:DNA binding"/>
    <property type="evidence" value="ECO:0007669"/>
    <property type="project" value="UniProtKB-KW"/>
</dbReference>
<evidence type="ECO:0000256" key="1">
    <source>
        <dbReference type="ARBA" id="ARBA00022491"/>
    </source>
</evidence>
<keyword evidence="4" id="KW-0804">Transcription</keyword>
<dbReference type="InterPro" id="IPR009061">
    <property type="entry name" value="DNA-bd_dom_put_sf"/>
</dbReference>